<dbReference type="GO" id="GO:0007018">
    <property type="term" value="P:microtubule-based movement"/>
    <property type="evidence" value="ECO:0007669"/>
    <property type="project" value="InterPro"/>
</dbReference>
<dbReference type="InterPro" id="IPR056523">
    <property type="entry name" value="4HB_KIF14"/>
</dbReference>
<dbReference type="GO" id="GO:0005874">
    <property type="term" value="C:microtubule"/>
    <property type="evidence" value="ECO:0007669"/>
    <property type="project" value="UniProtKB-KW"/>
</dbReference>
<comment type="caution">
    <text evidence="20">The sequence shown here is derived from an EMBL/GenBank/DDBJ whole genome shotgun (WGS) entry which is preliminary data.</text>
</comment>
<comment type="similarity">
    <text evidence="15">Belongs to the TRAFAC class myosin-kinesin ATPase superfamily. Kinesin family.</text>
</comment>
<evidence type="ECO:0000256" key="16">
    <source>
        <dbReference type="SAM" id="Coils"/>
    </source>
</evidence>
<dbReference type="FunFam" id="3.40.850.10:FF:000042">
    <property type="entry name" value="Kinesin family member 14"/>
    <property type="match status" value="1"/>
</dbReference>
<dbReference type="GO" id="GO:0005634">
    <property type="term" value="C:nucleus"/>
    <property type="evidence" value="ECO:0007669"/>
    <property type="project" value="UniProtKB-SubCell"/>
</dbReference>
<dbReference type="EMBL" id="VZRO01005794">
    <property type="protein sequence ID" value="NWV53780.1"/>
    <property type="molecule type" value="Genomic_DNA"/>
</dbReference>
<dbReference type="InterPro" id="IPR001752">
    <property type="entry name" value="Kinesin_motor_dom"/>
</dbReference>
<evidence type="ECO:0000256" key="1">
    <source>
        <dbReference type="ARBA" id="ARBA00004123"/>
    </source>
</evidence>
<evidence type="ECO:0000313" key="21">
    <source>
        <dbReference type="Proteomes" id="UP000557315"/>
    </source>
</evidence>
<evidence type="ECO:0000256" key="4">
    <source>
        <dbReference type="ARBA" id="ARBA00022490"/>
    </source>
</evidence>
<dbReference type="PRINTS" id="PR00380">
    <property type="entry name" value="KINESINHEAVY"/>
</dbReference>
<dbReference type="InterPro" id="IPR032405">
    <property type="entry name" value="Kinesin_assoc"/>
</dbReference>
<dbReference type="CDD" id="cd22707">
    <property type="entry name" value="FHA_KIF14"/>
    <property type="match status" value="1"/>
</dbReference>
<evidence type="ECO:0000256" key="12">
    <source>
        <dbReference type="ARBA" id="ARBA00023242"/>
    </source>
</evidence>
<feature type="compositionally biased region" description="Low complexity" evidence="17">
    <location>
        <begin position="313"/>
        <end position="322"/>
    </location>
</feature>
<reference evidence="20 21" key="1">
    <citation type="submission" date="2019-09" db="EMBL/GenBank/DDBJ databases">
        <title>Bird 10,000 Genomes (B10K) Project - Family phase.</title>
        <authorList>
            <person name="Zhang G."/>
        </authorList>
    </citation>
    <scope>NUCLEOTIDE SEQUENCE [LARGE SCALE GENOMIC DNA]</scope>
    <source>
        <strain evidence="20">B10K-DU-029-47</strain>
        <tissue evidence="20">Heart</tissue>
    </source>
</reference>
<dbReference type="Pfam" id="PF16183">
    <property type="entry name" value="Kinesin_assoc"/>
    <property type="match status" value="1"/>
</dbReference>
<name>A0A7K6FRX6_9CORV</name>
<feature type="non-terminal residue" evidence="20">
    <location>
        <position position="1609"/>
    </location>
</feature>
<feature type="compositionally biased region" description="Polar residues" evidence="17">
    <location>
        <begin position="90"/>
        <end position="110"/>
    </location>
</feature>
<evidence type="ECO:0000256" key="13">
    <source>
        <dbReference type="ARBA" id="ARBA00064520"/>
    </source>
</evidence>
<feature type="region of interest" description="Disordered" evidence="17">
    <location>
        <begin position="280"/>
        <end position="335"/>
    </location>
</feature>
<dbReference type="Gene3D" id="3.40.850.10">
    <property type="entry name" value="Kinesin motor domain"/>
    <property type="match status" value="1"/>
</dbReference>
<dbReference type="PANTHER" id="PTHR47117:SF7">
    <property type="entry name" value="KINESIN-LIKE PROTEIN KIF14"/>
    <property type="match status" value="1"/>
</dbReference>
<keyword evidence="6" id="KW-0493">Microtubule</keyword>
<dbReference type="Pfam" id="PF23313">
    <property type="entry name" value="4HB_KIF14"/>
    <property type="match status" value="1"/>
</dbReference>
<feature type="compositionally biased region" description="Polar residues" evidence="17">
    <location>
        <begin position="18"/>
        <end position="41"/>
    </location>
</feature>
<evidence type="ECO:0000256" key="6">
    <source>
        <dbReference type="ARBA" id="ARBA00022701"/>
    </source>
</evidence>
<dbReference type="InterPro" id="IPR027417">
    <property type="entry name" value="P-loop_NTPase"/>
</dbReference>
<protein>
    <recommendedName>
        <fullName evidence="14">Kinesin-like protein KIF14</fullName>
    </recommendedName>
</protein>
<proteinExistence type="inferred from homology"/>
<organism evidence="20 21">
    <name type="scientific">Daphoenositta chrysoptera</name>
    <name type="common">varied sittella</name>
    <dbReference type="NCBI Taxonomy" id="254528"/>
    <lineage>
        <taxon>Eukaryota</taxon>
        <taxon>Metazoa</taxon>
        <taxon>Chordata</taxon>
        <taxon>Craniata</taxon>
        <taxon>Vertebrata</taxon>
        <taxon>Euteleostomi</taxon>
        <taxon>Archelosauria</taxon>
        <taxon>Archosauria</taxon>
        <taxon>Dinosauria</taxon>
        <taxon>Saurischia</taxon>
        <taxon>Theropoda</taxon>
        <taxon>Coelurosauria</taxon>
        <taxon>Aves</taxon>
        <taxon>Neognathae</taxon>
        <taxon>Neoaves</taxon>
        <taxon>Telluraves</taxon>
        <taxon>Australaves</taxon>
        <taxon>Passeriformes</taxon>
        <taxon>Corvoidea</taxon>
        <taxon>Pachycephalidae</taxon>
        <taxon>Daphoenositta</taxon>
    </lineage>
</organism>
<dbReference type="InterPro" id="IPR036961">
    <property type="entry name" value="Kinesin_motor_dom_sf"/>
</dbReference>
<keyword evidence="8 15" id="KW-0067">ATP-binding</keyword>
<keyword evidence="21" id="KW-1185">Reference proteome</keyword>
<dbReference type="SMART" id="SM00129">
    <property type="entry name" value="KISc"/>
    <property type="match status" value="1"/>
</dbReference>
<evidence type="ECO:0000256" key="3">
    <source>
        <dbReference type="ARBA" id="ARBA00004214"/>
    </source>
</evidence>
<dbReference type="CDD" id="cd01365">
    <property type="entry name" value="KISc_KIF1A_KIF1B"/>
    <property type="match status" value="1"/>
</dbReference>
<evidence type="ECO:0000256" key="14">
    <source>
        <dbReference type="ARBA" id="ARBA00073220"/>
    </source>
</evidence>
<feature type="domain" description="Kinesin motor" evidence="19">
    <location>
        <begin position="351"/>
        <end position="695"/>
    </location>
</feature>
<evidence type="ECO:0000256" key="7">
    <source>
        <dbReference type="ARBA" id="ARBA00022741"/>
    </source>
</evidence>
<dbReference type="GO" id="GO:0043066">
    <property type="term" value="P:negative regulation of apoptotic process"/>
    <property type="evidence" value="ECO:0007669"/>
    <property type="project" value="UniProtKB-ARBA"/>
</dbReference>
<evidence type="ECO:0000256" key="10">
    <source>
        <dbReference type="ARBA" id="ARBA00023175"/>
    </source>
</evidence>
<feature type="region of interest" description="Disordered" evidence="17">
    <location>
        <begin position="1"/>
        <end position="56"/>
    </location>
</feature>
<evidence type="ECO:0000256" key="17">
    <source>
        <dbReference type="SAM" id="MobiDB-lite"/>
    </source>
</evidence>
<dbReference type="SUPFAM" id="SSF49879">
    <property type="entry name" value="SMAD/FHA domain"/>
    <property type="match status" value="1"/>
</dbReference>
<dbReference type="PROSITE" id="PS50006">
    <property type="entry name" value="FHA_DOMAIN"/>
    <property type="match status" value="1"/>
</dbReference>
<comment type="subunit">
    <text evidence="13">Directly interacts with PRC1 within a complex also containing KIF4A, KIF20A and KIF23; targets to the central spindle. Directly interacts with CIT depending on the activation state of the kinase (stronger interaction with the kinase-dead form); targets to the midbody. Interacts with ARRB2; the interaction is detected in the nucleus upon OR1D2 stimulation. Interacts with AKT1; the interaction is detected in the plasma membrane upon INS stimulation and promotes AKT1 phosphorylation. Interacts with SVIL; at midbody during cytokinesis. Interacts with RADIL (via PDZ domain); recruits RADIL to the microtubule network restricting RADIL from interaction with activated RAP1A.</text>
</comment>
<evidence type="ECO:0000256" key="5">
    <source>
        <dbReference type="ARBA" id="ARBA00022553"/>
    </source>
</evidence>
<keyword evidence="5" id="KW-0597">Phosphoprotein</keyword>
<dbReference type="PROSITE" id="PS50067">
    <property type="entry name" value="KINESIN_MOTOR_2"/>
    <property type="match status" value="1"/>
</dbReference>
<dbReference type="GO" id="GO:0030496">
    <property type="term" value="C:midbody"/>
    <property type="evidence" value="ECO:0007669"/>
    <property type="project" value="UniProtKB-SubCell"/>
</dbReference>
<dbReference type="SMART" id="SM00240">
    <property type="entry name" value="FHA"/>
    <property type="match status" value="1"/>
</dbReference>
<accession>A0A7K6FRX6</accession>
<feature type="coiled-coil region" evidence="16">
    <location>
        <begin position="706"/>
        <end position="784"/>
    </location>
</feature>
<evidence type="ECO:0000256" key="11">
    <source>
        <dbReference type="ARBA" id="ARBA00023212"/>
    </source>
</evidence>
<dbReference type="PANTHER" id="PTHR47117">
    <property type="entry name" value="STAR-RELATED LIPID TRANSFER PROTEIN 9"/>
    <property type="match status" value="1"/>
</dbReference>
<feature type="coiled-coil region" evidence="16">
    <location>
        <begin position="923"/>
        <end position="1065"/>
    </location>
</feature>
<feature type="domain" description="FHA" evidence="18">
    <location>
        <begin position="819"/>
        <end position="870"/>
    </location>
</feature>
<evidence type="ECO:0000256" key="8">
    <source>
        <dbReference type="ARBA" id="ARBA00022840"/>
    </source>
</evidence>
<dbReference type="Proteomes" id="UP000557315">
    <property type="component" value="Unassembled WGS sequence"/>
</dbReference>
<keyword evidence="4" id="KW-0963">Cytoplasm</keyword>
<feature type="non-terminal residue" evidence="20">
    <location>
        <position position="1"/>
    </location>
</feature>
<evidence type="ECO:0000256" key="15">
    <source>
        <dbReference type="PROSITE-ProRule" id="PRU00283"/>
    </source>
</evidence>
<dbReference type="Pfam" id="PF00498">
    <property type="entry name" value="FHA"/>
    <property type="match status" value="1"/>
</dbReference>
<comment type="subcellular location">
    <subcellularLocation>
        <location evidence="2">Cytoplasm</location>
        <location evidence="2">Cytoskeleton</location>
        <location evidence="2">Spindle</location>
    </subcellularLocation>
    <subcellularLocation>
        <location evidence="3">Midbody</location>
    </subcellularLocation>
    <subcellularLocation>
        <location evidence="1">Nucleus</location>
    </subcellularLocation>
</comment>
<dbReference type="GO" id="GO:0003777">
    <property type="term" value="F:microtubule motor activity"/>
    <property type="evidence" value="ECO:0007669"/>
    <property type="project" value="InterPro"/>
</dbReference>
<dbReference type="GO" id="GO:0005819">
    <property type="term" value="C:spindle"/>
    <property type="evidence" value="ECO:0007669"/>
    <property type="project" value="UniProtKB-SubCell"/>
</dbReference>
<dbReference type="FunFam" id="2.60.200.20:FF:000020">
    <property type="entry name" value="Kinesin family member 14"/>
    <property type="match status" value="1"/>
</dbReference>
<sequence>MPIYTVPARSPAGPRCTATLQKASSHNTPASSKASGQQLRSQVLGEKDSLPSCPQNKAEEVNRTYVISACEKVSEASTTFKLEGRLTLQRRTGASKKSVSGSDTAQGTEELQTEKRLTLRRRVRTGSTERGTINQNIVPRKENDFDAQKNYKITLPQNIKGTDGVKPNLKLTESQSSTKLQHNLNSKDSFGLVGGVCENAFSKCLKDKTSTADTKFQNEVLKSERLVTSKCTNGLSGEQLNEKGNINKLAGKQSVQHMMIKHSSLERPRTPVNVLTERFTLTPKNSTSQHQPSPKLASNERTPHLQILAKKLPSVSSSPPVSTGSETKVNTETLAESSSTGEDVFKVKNSKVIVAVRVRPFSNREKTENSFPVISMSGSETIVQNPSTNQIYSFSYDFSFWSFDKGHPNFASQAMIYKTLAVPLLERAFEGYNACLFAYGQTGSGKSYTMMGFDEDRGIIPRLCEDLFNQIAQMDKEQVLYHLEMSFYEVYNEKIHDLLVFKAENGQKKQHLRVREHPVLGPYVEGLTVNVVRSYSDIQSWLELGNKQRATAATVMNDKSSRSHSVFTLVMTQTKVEFVNEEQCDRRLTSYINLIDLAGSECCTKAQTTGERLKEGVSMNKSLLTLGRVISALSKQSQNGKKTFIPYRESVLTWLLKESLGGNSQTTMIATVSPAASSTEETLSTLRYAKQACSIINIAKVNEDVNVKLIRELKAEIEKLKAAQKSALNTDREKYRRYLQEITSLRVELHQQERNMAEMQRAWKEKLEQAEKRKLEDIKELQKAGIAFKMDNHLPNLVNLNEDPQLSEVLLYMIKEGETTVGRCTPNSKHDIQLSGVLIADDHCVIENTAGKVSIIPLREAKTYVNGKYILDPTVLHHGDRVILGGDHYFRFNHPAEVQKVKTPSCGTTWLHDGPKDFEFAKNELLIAQRTQLESEIEEARLKAKEEMMQSVQIAKEMVQQELTSQKEAYESKIKSLEAEVREESRKKQIQELNNQKATTKIQELEKAKKSLELELHFNKKRLEMETLATKQALEDHTIRHAKIVEALEAEKQKIAEEIHSLQKNHGSGNKPMMIPLNWKSLKLSVMIKEANTISNELGKNIVFCRHDKVDDKTGTVSSIQVQVRNIKLGITTFWSLEKFECKLAAMKEFYESNDRNKAVVDVFYDPADEWEPDLSDSSVSSLSRRRSRSFMKNKRISGCLSEIKLQSIQNKQPSCISGSLNKSSICPSFSELFLPGICKESLSSALELLEQNHEGGKSMADSLLTNLSVIFSGASAISKAYEQQDEECQENFFSLDRAAQSYSIRIISAFDQIVVISKLWLTNVQKCPGSIKVDEEMKQEIKNLGGYLQLLLQGCSSDISSMVTEAWSKVNQTVKQAMKYTGHLAVVTTADISFPEENNIPASSLQEFLLAIYDGVGSGLECLIDAVQEKARMVQKELVKQCPQNEIQNRIKDNMVALARFLENNMLYCRKKETEFQLPEEESLYREIKKSAKIALKYLELEQCLTEVCQIVSSMLQGLYRNTSPLRSFAENISVIAGYFNNYFSLFALSSANSPIQKMHVPFMNLDELDSLVDSLIMNFELEQGQPSLQSQTICNETTEARGGQVET</sequence>
<evidence type="ECO:0000256" key="9">
    <source>
        <dbReference type="ARBA" id="ARBA00023054"/>
    </source>
</evidence>
<keyword evidence="7 15" id="KW-0547">Nucleotide-binding</keyword>
<dbReference type="InterPro" id="IPR000253">
    <property type="entry name" value="FHA_dom"/>
</dbReference>
<dbReference type="Gene3D" id="2.60.200.20">
    <property type="match status" value="1"/>
</dbReference>
<keyword evidence="12" id="KW-0539">Nucleus</keyword>
<dbReference type="GO" id="GO:0008017">
    <property type="term" value="F:microtubule binding"/>
    <property type="evidence" value="ECO:0007669"/>
    <property type="project" value="InterPro"/>
</dbReference>
<keyword evidence="11" id="KW-0206">Cytoskeleton</keyword>
<evidence type="ECO:0000313" key="20">
    <source>
        <dbReference type="EMBL" id="NWV53780.1"/>
    </source>
</evidence>
<dbReference type="Pfam" id="PF00225">
    <property type="entry name" value="Kinesin"/>
    <property type="match status" value="1"/>
</dbReference>
<evidence type="ECO:0000259" key="18">
    <source>
        <dbReference type="PROSITE" id="PS50006"/>
    </source>
</evidence>
<dbReference type="InterPro" id="IPR008984">
    <property type="entry name" value="SMAD_FHA_dom_sf"/>
</dbReference>
<gene>
    <name evidence="20" type="primary">Kif14</name>
    <name evidence="20" type="ORF">DAPCHR_R13578</name>
</gene>
<feature type="compositionally biased region" description="Polar residues" evidence="17">
    <location>
        <begin position="282"/>
        <end position="292"/>
    </location>
</feature>
<evidence type="ECO:0000256" key="2">
    <source>
        <dbReference type="ARBA" id="ARBA00004186"/>
    </source>
</evidence>
<dbReference type="GO" id="GO:0005524">
    <property type="term" value="F:ATP binding"/>
    <property type="evidence" value="ECO:0007669"/>
    <property type="project" value="UniProtKB-UniRule"/>
</dbReference>
<keyword evidence="10 15" id="KW-0505">Motor protein</keyword>
<keyword evidence="9 16" id="KW-0175">Coiled coil</keyword>
<dbReference type="SUPFAM" id="SSF52540">
    <property type="entry name" value="P-loop containing nucleoside triphosphate hydrolases"/>
    <property type="match status" value="1"/>
</dbReference>
<feature type="binding site" evidence="15">
    <location>
        <begin position="440"/>
        <end position="447"/>
    </location>
    <ligand>
        <name>ATP</name>
        <dbReference type="ChEBI" id="CHEBI:30616"/>
    </ligand>
</feature>
<feature type="region of interest" description="Disordered" evidence="17">
    <location>
        <begin position="90"/>
        <end position="119"/>
    </location>
</feature>
<feature type="compositionally biased region" description="Polar residues" evidence="17">
    <location>
        <begin position="323"/>
        <end position="335"/>
    </location>
</feature>
<evidence type="ECO:0000259" key="19">
    <source>
        <dbReference type="PROSITE" id="PS50067"/>
    </source>
</evidence>